<dbReference type="EMBL" id="JASBNA010000046">
    <property type="protein sequence ID" value="KAK7680754.1"/>
    <property type="molecule type" value="Genomic_DNA"/>
</dbReference>
<organism evidence="2 3">
    <name type="scientific">Cerrena zonata</name>
    <dbReference type="NCBI Taxonomy" id="2478898"/>
    <lineage>
        <taxon>Eukaryota</taxon>
        <taxon>Fungi</taxon>
        <taxon>Dikarya</taxon>
        <taxon>Basidiomycota</taxon>
        <taxon>Agaricomycotina</taxon>
        <taxon>Agaricomycetes</taxon>
        <taxon>Polyporales</taxon>
        <taxon>Cerrenaceae</taxon>
        <taxon>Cerrena</taxon>
    </lineage>
</organism>
<proteinExistence type="predicted"/>
<keyword evidence="1" id="KW-0812">Transmembrane</keyword>
<dbReference type="AlphaFoldDB" id="A0AAW0FR99"/>
<reference evidence="2 3" key="1">
    <citation type="submission" date="2022-09" db="EMBL/GenBank/DDBJ databases">
        <authorList>
            <person name="Palmer J.M."/>
        </authorList>
    </citation>
    <scope>NUCLEOTIDE SEQUENCE [LARGE SCALE GENOMIC DNA]</scope>
    <source>
        <strain evidence="2 3">DSM 7382</strain>
    </source>
</reference>
<sequence length="105" mass="11904">MHADGFHKREVVCTMFCRLTPPHTSLLSANRISLRMFMNFLYMFAIMVFSTPLHAAPIETPALPAREFRVDVINFVGGIEPDESDIADVLSSNFDTINLKKVFKI</sequence>
<gene>
    <name evidence="2" type="ORF">QCA50_016062</name>
</gene>
<comment type="caution">
    <text evidence="2">The sequence shown here is derived from an EMBL/GenBank/DDBJ whole genome shotgun (WGS) entry which is preliminary data.</text>
</comment>
<evidence type="ECO:0000313" key="3">
    <source>
        <dbReference type="Proteomes" id="UP001385951"/>
    </source>
</evidence>
<accession>A0AAW0FR99</accession>
<keyword evidence="3" id="KW-1185">Reference proteome</keyword>
<evidence type="ECO:0000313" key="2">
    <source>
        <dbReference type="EMBL" id="KAK7680754.1"/>
    </source>
</evidence>
<name>A0AAW0FR99_9APHY</name>
<feature type="transmembrane region" description="Helical" evidence="1">
    <location>
        <begin position="40"/>
        <end position="58"/>
    </location>
</feature>
<keyword evidence="1" id="KW-0472">Membrane</keyword>
<evidence type="ECO:0000256" key="1">
    <source>
        <dbReference type="SAM" id="Phobius"/>
    </source>
</evidence>
<keyword evidence="1" id="KW-1133">Transmembrane helix</keyword>
<protein>
    <submittedName>
        <fullName evidence="2">Uncharacterized protein</fullName>
    </submittedName>
</protein>
<dbReference type="Proteomes" id="UP001385951">
    <property type="component" value="Unassembled WGS sequence"/>
</dbReference>